<accession>A0A6N8SCC0</accession>
<dbReference type="InterPro" id="IPR006015">
    <property type="entry name" value="Universal_stress_UspA"/>
</dbReference>
<evidence type="ECO:0000256" key="1">
    <source>
        <dbReference type="ARBA" id="ARBA00008791"/>
    </source>
</evidence>
<dbReference type="Gene3D" id="3.40.50.12370">
    <property type="match status" value="1"/>
</dbReference>
<dbReference type="InterPro" id="IPR006016">
    <property type="entry name" value="UspA"/>
</dbReference>
<keyword evidence="4" id="KW-1185">Reference proteome</keyword>
<dbReference type="AlphaFoldDB" id="A0A6N8SCC0"/>
<dbReference type="PANTHER" id="PTHR46268">
    <property type="entry name" value="STRESS RESPONSE PROTEIN NHAX"/>
    <property type="match status" value="1"/>
</dbReference>
<feature type="domain" description="UspA" evidence="2">
    <location>
        <begin position="188"/>
        <end position="316"/>
    </location>
</feature>
<dbReference type="Proteomes" id="UP000435802">
    <property type="component" value="Unassembled WGS sequence"/>
</dbReference>
<dbReference type="PRINTS" id="PR01438">
    <property type="entry name" value="UNVRSLSTRESS"/>
</dbReference>
<dbReference type="PANTHER" id="PTHR46268:SF6">
    <property type="entry name" value="UNIVERSAL STRESS PROTEIN UP12"/>
    <property type="match status" value="1"/>
</dbReference>
<gene>
    <name evidence="3" type="ORF">GR138_16175</name>
</gene>
<evidence type="ECO:0000313" key="3">
    <source>
        <dbReference type="EMBL" id="MXN46734.1"/>
    </source>
</evidence>
<protein>
    <submittedName>
        <fullName evidence="3">Universal stress protein</fullName>
    </submittedName>
</protein>
<comment type="similarity">
    <text evidence="1">Belongs to the universal stress protein A family.</text>
</comment>
<dbReference type="SUPFAM" id="SSF52402">
    <property type="entry name" value="Adenine nucleotide alpha hydrolases-like"/>
    <property type="match status" value="2"/>
</dbReference>
<evidence type="ECO:0000259" key="2">
    <source>
        <dbReference type="Pfam" id="PF00582"/>
    </source>
</evidence>
<feature type="domain" description="UspA" evidence="2">
    <location>
        <begin position="31"/>
        <end position="167"/>
    </location>
</feature>
<name>A0A6N8SCC0_9HYPH</name>
<organism evidence="3 4">
    <name type="scientific">Shinella kummerowiae</name>
    <dbReference type="NCBI Taxonomy" id="417745"/>
    <lineage>
        <taxon>Bacteria</taxon>
        <taxon>Pseudomonadati</taxon>
        <taxon>Pseudomonadota</taxon>
        <taxon>Alphaproteobacteria</taxon>
        <taxon>Hyphomicrobiales</taxon>
        <taxon>Rhizobiaceae</taxon>
        <taxon>Shinella</taxon>
    </lineage>
</organism>
<dbReference type="EMBL" id="WUMK01000005">
    <property type="protein sequence ID" value="MXN46734.1"/>
    <property type="molecule type" value="Genomic_DNA"/>
</dbReference>
<dbReference type="CDD" id="cd00293">
    <property type="entry name" value="USP-like"/>
    <property type="match status" value="2"/>
</dbReference>
<reference evidence="3 4" key="1">
    <citation type="submission" date="2019-12" db="EMBL/GenBank/DDBJ databases">
        <title>Shinella kummerowiae sp. nov., a symbiotic bacterium isolated from root nodules of the herbal legume Kummerowia stipulacea.</title>
        <authorList>
            <person name="Gao J."/>
        </authorList>
    </citation>
    <scope>NUCLEOTIDE SEQUENCE [LARGE SCALE GENOMIC DNA]</scope>
    <source>
        <strain evidence="3 4">CCBAU 25048</strain>
    </source>
</reference>
<dbReference type="Pfam" id="PF00582">
    <property type="entry name" value="Usp"/>
    <property type="match status" value="2"/>
</dbReference>
<comment type="caution">
    <text evidence="3">The sequence shown here is derived from an EMBL/GenBank/DDBJ whole genome shotgun (WGS) entry which is preliminary data.</text>
</comment>
<evidence type="ECO:0000313" key="4">
    <source>
        <dbReference type="Proteomes" id="UP000435802"/>
    </source>
</evidence>
<sequence length="320" mass="33746">MGGDRRTRLFRLFRPQLAARKAGRPRRGGRMKILVGLSADQGGQEALALGAVLARSCKASLVACTVTPDTWGHPSPARVDGEYGSFLARHTAAVQAEAKASLPNDVMAEFLAVSASSAREGLTRTASEIGADCLVLGSAREAPFGRFGEGGVTTELLRSAHLPVAVAPHGYSAGPQTRVRRLSASFSGSASAADIVARSAALAREYTVPLRLVTFVVRDKQMYPTGAGYDAEHFVSNVLREQARDAQTALLAGQAGLSAEIADGATWKAAFDSLTWQEGELLVLGSSKLGPLMRVFLGSNARKIVHNAPVPCLILPRGEE</sequence>
<proteinExistence type="inferred from homology"/>